<dbReference type="EMBL" id="BAAAQR010000009">
    <property type="protein sequence ID" value="GAA2149680.1"/>
    <property type="molecule type" value="Genomic_DNA"/>
</dbReference>
<dbReference type="InterPro" id="IPR036396">
    <property type="entry name" value="Cyt_P450_sf"/>
</dbReference>
<keyword evidence="2" id="KW-0349">Heme</keyword>
<dbReference type="PRINTS" id="PR00359">
    <property type="entry name" value="BP450"/>
</dbReference>
<comment type="similarity">
    <text evidence="1 2">Belongs to the cytochrome P450 family.</text>
</comment>
<dbReference type="PANTHER" id="PTHR46696">
    <property type="entry name" value="P450, PUTATIVE (EUROFUNG)-RELATED"/>
    <property type="match status" value="1"/>
</dbReference>
<dbReference type="Gene3D" id="1.10.630.10">
    <property type="entry name" value="Cytochrome P450"/>
    <property type="match status" value="1"/>
</dbReference>
<keyword evidence="2" id="KW-0560">Oxidoreductase</keyword>
<evidence type="ECO:0000256" key="2">
    <source>
        <dbReference type="RuleBase" id="RU000461"/>
    </source>
</evidence>
<comment type="caution">
    <text evidence="3">The sequence shown here is derived from an EMBL/GenBank/DDBJ whole genome shotgun (WGS) entry which is preliminary data.</text>
</comment>
<evidence type="ECO:0000256" key="1">
    <source>
        <dbReference type="ARBA" id="ARBA00010617"/>
    </source>
</evidence>
<keyword evidence="2" id="KW-0408">Iron</keyword>
<dbReference type="CDD" id="cd11029">
    <property type="entry name" value="CYP107-like"/>
    <property type="match status" value="1"/>
</dbReference>
<dbReference type="PANTHER" id="PTHR46696:SF1">
    <property type="entry name" value="CYTOCHROME P450 YJIB-RELATED"/>
    <property type="match status" value="1"/>
</dbReference>
<evidence type="ECO:0000313" key="4">
    <source>
        <dbReference type="Proteomes" id="UP001501771"/>
    </source>
</evidence>
<dbReference type="InterPro" id="IPR002397">
    <property type="entry name" value="Cyt_P450_B"/>
</dbReference>
<keyword evidence="2" id="KW-0479">Metal-binding</keyword>
<sequence length="407" mass="44305">MTRTQIPALRRWGDYDRDNPYPLFAEVLEQGPVHEVTLTDGHRAFLVMGYDAAREALNHPGLSKDMEAALDAEGAVVAEGLPGRDFARHMLSVDPPDHTRLRRLATPSFTRTRLAPLEARIVETTGALLDDLEAREGPVDLVAGFALPLPFSVIGELLGVERREQERLAGWFATLMTPYPGAVPPDEAVVASGSIVDCLGDLVDRRLARPTDDLVGDLARAAKAGTITRKELMSSLFQLVVAGHHTTTSLIGNGVAALLQHPEQWETLAADPALVPQAIEELLRYDAPVPHSTFRYATSNVTIAGTEIPAGVQVVVNLATAGRDPARHDDPHELDVTRPSVDHMAFGHGIHHCLGARLARLEARIAFTALLARFPHLRLAVDHRDLRWDHGDGLVLRGLSELPVHLA</sequence>
<keyword evidence="2" id="KW-0503">Monooxygenase</keyword>
<dbReference type="PROSITE" id="PS00086">
    <property type="entry name" value="CYTOCHROME_P450"/>
    <property type="match status" value="1"/>
</dbReference>
<dbReference type="RefSeq" id="WP_344153703.1">
    <property type="nucleotide sequence ID" value="NZ_BAAAQR010000009.1"/>
</dbReference>
<name>A0ABP5LLM4_9ACTN</name>
<dbReference type="InterPro" id="IPR001128">
    <property type="entry name" value="Cyt_P450"/>
</dbReference>
<dbReference type="Pfam" id="PF00067">
    <property type="entry name" value="p450"/>
    <property type="match status" value="1"/>
</dbReference>
<reference evidence="4" key="1">
    <citation type="journal article" date="2019" name="Int. J. Syst. Evol. Microbiol.">
        <title>The Global Catalogue of Microorganisms (GCM) 10K type strain sequencing project: providing services to taxonomists for standard genome sequencing and annotation.</title>
        <authorList>
            <consortium name="The Broad Institute Genomics Platform"/>
            <consortium name="The Broad Institute Genome Sequencing Center for Infectious Disease"/>
            <person name="Wu L."/>
            <person name="Ma J."/>
        </authorList>
    </citation>
    <scope>NUCLEOTIDE SEQUENCE [LARGE SCALE GENOMIC DNA]</scope>
    <source>
        <strain evidence="4">JCM 16022</strain>
    </source>
</reference>
<accession>A0ABP5LLM4</accession>
<dbReference type="SUPFAM" id="SSF48264">
    <property type="entry name" value="Cytochrome P450"/>
    <property type="match status" value="1"/>
</dbReference>
<evidence type="ECO:0000313" key="3">
    <source>
        <dbReference type="EMBL" id="GAA2149680.1"/>
    </source>
</evidence>
<protein>
    <submittedName>
        <fullName evidence="3">Cytochrome P450</fullName>
    </submittedName>
</protein>
<dbReference type="InterPro" id="IPR017972">
    <property type="entry name" value="Cyt_P450_CS"/>
</dbReference>
<gene>
    <name evidence="3" type="ORF">GCM10009844_29600</name>
</gene>
<dbReference type="Proteomes" id="UP001501771">
    <property type="component" value="Unassembled WGS sequence"/>
</dbReference>
<keyword evidence="4" id="KW-1185">Reference proteome</keyword>
<proteinExistence type="inferred from homology"/>
<organism evidence="3 4">
    <name type="scientific">Nocardioides koreensis</name>
    <dbReference type="NCBI Taxonomy" id="433651"/>
    <lineage>
        <taxon>Bacteria</taxon>
        <taxon>Bacillati</taxon>
        <taxon>Actinomycetota</taxon>
        <taxon>Actinomycetes</taxon>
        <taxon>Propionibacteriales</taxon>
        <taxon>Nocardioidaceae</taxon>
        <taxon>Nocardioides</taxon>
    </lineage>
</organism>